<comment type="caution">
    <text evidence="2">The sequence shown here is derived from an EMBL/GenBank/DDBJ whole genome shotgun (WGS) entry which is preliminary data.</text>
</comment>
<organism evidence="2 3">
    <name type="scientific">Cryomyces antarcticus</name>
    <dbReference type="NCBI Taxonomy" id="329879"/>
    <lineage>
        <taxon>Eukaryota</taxon>
        <taxon>Fungi</taxon>
        <taxon>Dikarya</taxon>
        <taxon>Ascomycota</taxon>
        <taxon>Pezizomycotina</taxon>
        <taxon>Dothideomycetes</taxon>
        <taxon>Dothideomycetes incertae sedis</taxon>
        <taxon>Cryomyces</taxon>
    </lineage>
</organism>
<accession>A0ABR0LMZ3</accession>
<keyword evidence="3" id="KW-1185">Reference proteome</keyword>
<dbReference type="Proteomes" id="UP001357485">
    <property type="component" value="Unassembled WGS sequence"/>
</dbReference>
<feature type="non-terminal residue" evidence="2">
    <location>
        <position position="1"/>
    </location>
</feature>
<evidence type="ECO:0000313" key="2">
    <source>
        <dbReference type="EMBL" id="KAK5200813.1"/>
    </source>
</evidence>
<evidence type="ECO:0000313" key="3">
    <source>
        <dbReference type="Proteomes" id="UP001357485"/>
    </source>
</evidence>
<sequence length="221" mass="24331">GPPPRLQSLSATPLPHDQRRPTSPAHYAYSSIQFAPTPVSGTTYGAGYGPVASLPEEAFYAQHYAPLQYLPNQGTPFSQQHAPAMYAPPSLPREMKIEPHTPSPLYQEGSYAPQGMSSNTASHGQYDHVWLGPNQAIKLRNNQIRMNSQRPSSTTSHTGRLKRLLSKVPILVHLPTLALLPIRLSTVGARRCDRKVVANRVGSQDRSSQDLSYRCLLISSR</sequence>
<proteinExistence type="predicted"/>
<reference evidence="2 3" key="1">
    <citation type="submission" date="2023-08" db="EMBL/GenBank/DDBJ databases">
        <title>Black Yeasts Isolated from many extreme environments.</title>
        <authorList>
            <person name="Coleine C."/>
            <person name="Stajich J.E."/>
            <person name="Selbmann L."/>
        </authorList>
    </citation>
    <scope>NUCLEOTIDE SEQUENCE [LARGE SCALE GENOMIC DNA]</scope>
    <source>
        <strain evidence="2 3">CCFEE 536</strain>
    </source>
</reference>
<dbReference type="EMBL" id="JAVRRA010017101">
    <property type="protein sequence ID" value="KAK5200813.1"/>
    <property type="molecule type" value="Genomic_DNA"/>
</dbReference>
<protein>
    <submittedName>
        <fullName evidence="2">Uncharacterized protein</fullName>
    </submittedName>
</protein>
<gene>
    <name evidence="2" type="ORF">LTR16_004805</name>
</gene>
<evidence type="ECO:0000256" key="1">
    <source>
        <dbReference type="SAM" id="MobiDB-lite"/>
    </source>
</evidence>
<name>A0ABR0LMZ3_9PEZI</name>
<feature type="region of interest" description="Disordered" evidence="1">
    <location>
        <begin position="1"/>
        <end position="24"/>
    </location>
</feature>